<name>A0ACB8RHG6_9AGAM</name>
<comment type="caution">
    <text evidence="1">The sequence shown here is derived from an EMBL/GenBank/DDBJ whole genome shotgun (WGS) entry which is preliminary data.</text>
</comment>
<dbReference type="EMBL" id="MU276014">
    <property type="protein sequence ID" value="KAI0043543.1"/>
    <property type="molecule type" value="Genomic_DNA"/>
</dbReference>
<reference evidence="1" key="1">
    <citation type="submission" date="2021-02" db="EMBL/GenBank/DDBJ databases">
        <authorList>
            <consortium name="DOE Joint Genome Institute"/>
            <person name="Ahrendt S."/>
            <person name="Looney B.P."/>
            <person name="Miyauchi S."/>
            <person name="Morin E."/>
            <person name="Drula E."/>
            <person name="Courty P.E."/>
            <person name="Chicoki N."/>
            <person name="Fauchery L."/>
            <person name="Kohler A."/>
            <person name="Kuo A."/>
            <person name="Labutti K."/>
            <person name="Pangilinan J."/>
            <person name="Lipzen A."/>
            <person name="Riley R."/>
            <person name="Andreopoulos W."/>
            <person name="He G."/>
            <person name="Johnson J."/>
            <person name="Barry K.W."/>
            <person name="Grigoriev I.V."/>
            <person name="Nagy L."/>
            <person name="Hibbett D."/>
            <person name="Henrissat B."/>
            <person name="Matheny P.B."/>
            <person name="Labbe J."/>
            <person name="Martin F."/>
        </authorList>
    </citation>
    <scope>NUCLEOTIDE SEQUENCE</scope>
    <source>
        <strain evidence="1">FP105234-sp</strain>
    </source>
</reference>
<proteinExistence type="predicted"/>
<gene>
    <name evidence="1" type="ORF">FA95DRAFT_1609323</name>
</gene>
<sequence length="127" mass="13819">MPPLFSAHTLRAASTCLCAFEGARSINSRSSPQGSIFSRLHAGPSSQFRIAPRTRPGPPPHPSPCAHHILTSQLYLDLRSGSASMSTLVRRVFKRKHPSPYCFIQNANAREAHPPGSRGDTAPHLLE</sequence>
<dbReference type="Proteomes" id="UP000814033">
    <property type="component" value="Unassembled WGS sequence"/>
</dbReference>
<accession>A0ACB8RHG6</accession>
<protein>
    <submittedName>
        <fullName evidence="1">Uncharacterized protein</fullName>
    </submittedName>
</protein>
<keyword evidence="2" id="KW-1185">Reference proteome</keyword>
<reference evidence="1" key="2">
    <citation type="journal article" date="2022" name="New Phytol.">
        <title>Evolutionary transition to the ectomycorrhizal habit in the genomes of a hyperdiverse lineage of mushroom-forming fungi.</title>
        <authorList>
            <person name="Looney B."/>
            <person name="Miyauchi S."/>
            <person name="Morin E."/>
            <person name="Drula E."/>
            <person name="Courty P.E."/>
            <person name="Kohler A."/>
            <person name="Kuo A."/>
            <person name="LaButti K."/>
            <person name="Pangilinan J."/>
            <person name="Lipzen A."/>
            <person name="Riley R."/>
            <person name="Andreopoulos W."/>
            <person name="He G."/>
            <person name="Johnson J."/>
            <person name="Nolan M."/>
            <person name="Tritt A."/>
            <person name="Barry K.W."/>
            <person name="Grigoriev I.V."/>
            <person name="Nagy L.G."/>
            <person name="Hibbett D."/>
            <person name="Henrissat B."/>
            <person name="Matheny P.B."/>
            <person name="Labbe J."/>
            <person name="Martin F.M."/>
        </authorList>
    </citation>
    <scope>NUCLEOTIDE SEQUENCE</scope>
    <source>
        <strain evidence="1">FP105234-sp</strain>
    </source>
</reference>
<organism evidence="1 2">
    <name type="scientific">Auriscalpium vulgare</name>
    <dbReference type="NCBI Taxonomy" id="40419"/>
    <lineage>
        <taxon>Eukaryota</taxon>
        <taxon>Fungi</taxon>
        <taxon>Dikarya</taxon>
        <taxon>Basidiomycota</taxon>
        <taxon>Agaricomycotina</taxon>
        <taxon>Agaricomycetes</taxon>
        <taxon>Russulales</taxon>
        <taxon>Auriscalpiaceae</taxon>
        <taxon>Auriscalpium</taxon>
    </lineage>
</organism>
<evidence type="ECO:0000313" key="1">
    <source>
        <dbReference type="EMBL" id="KAI0043543.1"/>
    </source>
</evidence>
<evidence type="ECO:0000313" key="2">
    <source>
        <dbReference type="Proteomes" id="UP000814033"/>
    </source>
</evidence>